<keyword evidence="2 7" id="KW-0046">Antibiotic resistance</keyword>
<dbReference type="SUPFAM" id="SSF81301">
    <property type="entry name" value="Nucleotidyltransferase"/>
    <property type="match status" value="1"/>
</dbReference>
<feature type="domain" description="Adenylyltransferase AadA C-terminal" evidence="9">
    <location>
        <begin position="153"/>
        <end position="253"/>
    </location>
</feature>
<dbReference type="AlphaFoldDB" id="A0A0W0TJU6"/>
<evidence type="ECO:0000256" key="3">
    <source>
        <dbReference type="ARBA" id="ARBA00035126"/>
    </source>
</evidence>
<comment type="caution">
    <text evidence="10">The sequence shown here is derived from an EMBL/GenBank/DDBJ whole genome shotgun (WGS) entry which is preliminary data.</text>
</comment>
<dbReference type="InterPro" id="IPR002934">
    <property type="entry name" value="Polymerase_NTP_transf_dom"/>
</dbReference>
<protein>
    <recommendedName>
        <fullName evidence="4 7">Aminoglycoside (3'') (9) adenylyltransferase</fullName>
        <ecNumber evidence="3 7">2.7.7.47</ecNumber>
    </recommendedName>
</protein>
<evidence type="ECO:0000256" key="2">
    <source>
        <dbReference type="ARBA" id="ARBA00023251"/>
    </source>
</evidence>
<dbReference type="Pfam" id="PF01909">
    <property type="entry name" value="NTP_transf_2"/>
    <property type="match status" value="1"/>
</dbReference>
<name>A0A0W0TJU6_9GAMM</name>
<keyword evidence="7" id="KW-0547">Nucleotide-binding</keyword>
<evidence type="ECO:0000256" key="5">
    <source>
        <dbReference type="ARBA" id="ARBA00047831"/>
    </source>
</evidence>
<evidence type="ECO:0000313" key="11">
    <source>
        <dbReference type="Proteomes" id="UP000054785"/>
    </source>
</evidence>
<evidence type="ECO:0000256" key="6">
    <source>
        <dbReference type="ARBA" id="ARBA00048566"/>
    </source>
</evidence>
<comment type="catalytic activity">
    <reaction evidence="5 7">
        <text>spectinomycin + ATP = 9-O-adenylylspectinomycin + diphosphate</text>
        <dbReference type="Rhea" id="RHEA:63228"/>
        <dbReference type="ChEBI" id="CHEBI:30616"/>
        <dbReference type="ChEBI" id="CHEBI:33019"/>
        <dbReference type="ChEBI" id="CHEBI:146260"/>
        <dbReference type="ChEBI" id="CHEBI:146261"/>
    </reaction>
</comment>
<reference evidence="10 11" key="1">
    <citation type="submission" date="2015-11" db="EMBL/GenBank/DDBJ databases">
        <title>Genomic analysis of 38 Legionella species identifies large and diverse effector repertoires.</title>
        <authorList>
            <person name="Burstein D."/>
            <person name="Amaro F."/>
            <person name="Zusman T."/>
            <person name="Lifshitz Z."/>
            <person name="Cohen O."/>
            <person name="Gilbert J.A."/>
            <person name="Pupko T."/>
            <person name="Shuman H.A."/>
            <person name="Segal G."/>
        </authorList>
    </citation>
    <scope>NUCLEOTIDE SEQUENCE [LARGE SCALE GENOMIC DNA]</scope>
    <source>
        <strain evidence="10 11">ATCC 49504</strain>
    </source>
</reference>
<dbReference type="GO" id="GO:0046677">
    <property type="term" value="P:response to antibiotic"/>
    <property type="evidence" value="ECO:0007669"/>
    <property type="project" value="UniProtKB-KW"/>
</dbReference>
<proteinExistence type="predicted"/>
<sequence length="280" mass="31640">MALKLTLNDKSQIHRAISLLTDILGNDLLGAYLYGSCLVGGLQKYSDIDFLAVINRPTTSEEKRYLISGLLKISGIYMKSDIRPLEMTLVEKSAVNPWRYPPHCDFQYGEWLREAFESGDTEPLLNTEMPDVALIIQQVLLESLALSGPKPAELLAPVPYEDFIHAMLHDLERLYSELEEDTRNVLLTLARIWSTFETDAIRSKPAAADWAIARLPETDKPVMQRAKAIYLGLEPENWDDLQPAVKSCAVWMIRKVHEHKPANNRDVSSRAIHLAENTSV</sequence>
<dbReference type="STRING" id="45065.Lgee_2223"/>
<dbReference type="InterPro" id="IPR024172">
    <property type="entry name" value="AadA/Aad9"/>
</dbReference>
<evidence type="ECO:0000256" key="4">
    <source>
        <dbReference type="ARBA" id="ARBA00035252"/>
    </source>
</evidence>
<keyword evidence="1 7" id="KW-0808">Transferase</keyword>
<dbReference type="InterPro" id="IPR025184">
    <property type="entry name" value="AadA_C"/>
</dbReference>
<dbReference type="EMBL" id="LNYC01000077">
    <property type="protein sequence ID" value="KTC95843.1"/>
    <property type="molecule type" value="Genomic_DNA"/>
</dbReference>
<evidence type="ECO:0000259" key="8">
    <source>
        <dbReference type="Pfam" id="PF01909"/>
    </source>
</evidence>
<keyword evidence="7 10" id="KW-0548">Nucleotidyltransferase</keyword>
<evidence type="ECO:0000256" key="7">
    <source>
        <dbReference type="PIRNR" id="PIRNR000819"/>
    </source>
</evidence>
<keyword evidence="11" id="KW-1185">Reference proteome</keyword>
<dbReference type="NCBIfam" id="NF010309">
    <property type="entry name" value="PRK13746.1"/>
    <property type="match status" value="1"/>
</dbReference>
<dbReference type="InterPro" id="IPR043519">
    <property type="entry name" value="NT_sf"/>
</dbReference>
<dbReference type="PIRSF" id="PIRSF000819">
    <property type="entry name" value="Streptomycin_3-adenylyltransf"/>
    <property type="match status" value="1"/>
</dbReference>
<dbReference type="Gene3D" id="3.30.460.10">
    <property type="entry name" value="Beta Polymerase, domain 2"/>
    <property type="match status" value="1"/>
</dbReference>
<comment type="catalytic activity">
    <reaction evidence="6 7">
        <text>streptomycin + ATP = 3''-O-adenylylstreptomycin + diphosphate</text>
        <dbReference type="Rhea" id="RHEA:20245"/>
        <dbReference type="ChEBI" id="CHEBI:30616"/>
        <dbReference type="ChEBI" id="CHEBI:33019"/>
        <dbReference type="ChEBI" id="CHEBI:58007"/>
        <dbReference type="ChEBI" id="CHEBI:58605"/>
        <dbReference type="EC" id="2.7.7.47"/>
    </reaction>
</comment>
<evidence type="ECO:0000313" key="10">
    <source>
        <dbReference type="EMBL" id="KTC95843.1"/>
    </source>
</evidence>
<dbReference type="GO" id="GO:0005524">
    <property type="term" value="F:ATP binding"/>
    <property type="evidence" value="ECO:0007669"/>
    <property type="project" value="UniProtKB-KW"/>
</dbReference>
<organism evidence="10 11">
    <name type="scientific">Legionella geestiana</name>
    <dbReference type="NCBI Taxonomy" id="45065"/>
    <lineage>
        <taxon>Bacteria</taxon>
        <taxon>Pseudomonadati</taxon>
        <taxon>Pseudomonadota</taxon>
        <taxon>Gammaproteobacteria</taxon>
        <taxon>Legionellales</taxon>
        <taxon>Legionellaceae</taxon>
        <taxon>Legionella</taxon>
    </lineage>
</organism>
<keyword evidence="7" id="KW-0067">ATP-binding</keyword>
<feature type="domain" description="Polymerase nucleotidyl transferase" evidence="8">
    <location>
        <begin position="30"/>
        <end position="90"/>
    </location>
</feature>
<dbReference type="GO" id="GO:0070566">
    <property type="term" value="F:adenylyltransferase activity"/>
    <property type="evidence" value="ECO:0007669"/>
    <property type="project" value="InterPro"/>
</dbReference>
<dbReference type="RefSeq" id="WP_028386481.1">
    <property type="nucleotide sequence ID" value="NZ_CAAAHN010000003.1"/>
</dbReference>
<dbReference type="GO" id="GO:0009012">
    <property type="term" value="F:aminoglycoside 3''-adenylyltransferase activity"/>
    <property type="evidence" value="ECO:0007669"/>
    <property type="project" value="UniProtKB-EC"/>
</dbReference>
<dbReference type="Pfam" id="PF13427">
    <property type="entry name" value="AadA_C"/>
    <property type="match status" value="1"/>
</dbReference>
<dbReference type="EC" id="2.7.7.47" evidence="3 7"/>
<gene>
    <name evidence="10" type="primary">ant1_2</name>
    <name evidence="10" type="ORF">Lgee_2223</name>
</gene>
<dbReference type="Proteomes" id="UP000054785">
    <property type="component" value="Unassembled WGS sequence"/>
</dbReference>
<dbReference type="OrthoDB" id="7058480at2"/>
<evidence type="ECO:0000256" key="1">
    <source>
        <dbReference type="ARBA" id="ARBA00022679"/>
    </source>
</evidence>
<dbReference type="CDD" id="cd05403">
    <property type="entry name" value="NT_KNTase_like"/>
    <property type="match status" value="1"/>
</dbReference>
<evidence type="ECO:0000259" key="9">
    <source>
        <dbReference type="Pfam" id="PF13427"/>
    </source>
</evidence>
<accession>A0A0W0TJU6</accession>
<dbReference type="PATRIC" id="fig|45065.4.peg.2413"/>